<keyword evidence="11 18" id="KW-1133">Transmembrane helix</keyword>
<organism evidence="19 20">
    <name type="scientific">Zalophus californianus</name>
    <name type="common">California sealion</name>
    <dbReference type="NCBI Taxonomy" id="9704"/>
    <lineage>
        <taxon>Eukaryota</taxon>
        <taxon>Metazoa</taxon>
        <taxon>Chordata</taxon>
        <taxon>Craniata</taxon>
        <taxon>Vertebrata</taxon>
        <taxon>Euteleostomi</taxon>
        <taxon>Mammalia</taxon>
        <taxon>Eutheria</taxon>
        <taxon>Laurasiatheria</taxon>
        <taxon>Carnivora</taxon>
        <taxon>Caniformia</taxon>
        <taxon>Pinnipedia</taxon>
        <taxon>Otariidae</taxon>
        <taxon>Zalophus</taxon>
    </lineage>
</organism>
<dbReference type="GO" id="GO:0006887">
    <property type="term" value="P:exocytosis"/>
    <property type="evidence" value="ECO:0007669"/>
    <property type="project" value="UniProtKB-KW"/>
</dbReference>
<dbReference type="GO" id="GO:0015031">
    <property type="term" value="P:protein transport"/>
    <property type="evidence" value="ECO:0007669"/>
    <property type="project" value="UniProtKB-KW"/>
</dbReference>
<keyword evidence="9" id="KW-0967">Endosome</keyword>
<keyword evidence="15" id="KW-0968">Cytoplasmic vesicle</keyword>
<evidence type="ECO:0000256" key="6">
    <source>
        <dbReference type="ARBA" id="ARBA00022475"/>
    </source>
</evidence>
<evidence type="ECO:0000256" key="17">
    <source>
        <dbReference type="ARBA" id="ARBA00038598"/>
    </source>
</evidence>
<evidence type="ECO:0000256" key="9">
    <source>
        <dbReference type="ARBA" id="ARBA00022753"/>
    </source>
</evidence>
<evidence type="ECO:0000256" key="15">
    <source>
        <dbReference type="ARBA" id="ARBA00023329"/>
    </source>
</evidence>
<evidence type="ECO:0000256" key="4">
    <source>
        <dbReference type="ARBA" id="ARBA00004651"/>
    </source>
</evidence>
<evidence type="ECO:0000256" key="10">
    <source>
        <dbReference type="ARBA" id="ARBA00022927"/>
    </source>
</evidence>
<name>A0A6J2BA48_ZALCA</name>
<dbReference type="GO" id="GO:0030672">
    <property type="term" value="C:synaptic vesicle membrane"/>
    <property type="evidence" value="ECO:0007669"/>
    <property type="project" value="UniProtKB-SubCell"/>
</dbReference>
<keyword evidence="8 18" id="KW-0812">Transmembrane</keyword>
<evidence type="ECO:0000256" key="11">
    <source>
        <dbReference type="ARBA" id="ARBA00022989"/>
    </source>
</evidence>
<feature type="transmembrane region" description="Helical" evidence="18">
    <location>
        <begin position="86"/>
        <end position="109"/>
    </location>
</feature>
<proteinExistence type="inferred from homology"/>
<dbReference type="Proteomes" id="UP000515165">
    <property type="component" value="Chromosome 6"/>
</dbReference>
<feature type="transmembrane region" description="Helical" evidence="18">
    <location>
        <begin position="147"/>
        <end position="169"/>
    </location>
</feature>
<sequence length="226" mass="25167">MWSPTLQLCAPYASPLHAGAGRAAGEVRTKRRGQAAGPAGAIRAIMAEKVNNFPPLPKFIPLKPCFYQDFEADIPPQHLSMTKRLYYLWMLNSVTLAVNLVGCLAWLIGGGGATNFGLAFLWLILFTPCSYVCWFRPIYKAFKTDSSFSFMAFFFTFMAQLVISIIQAVGIPGWGVCPTAGLFLQRLDRYHLLLRNKRWLGSGDAHSHHYVHGCGCVFLHRPQHGS</sequence>
<comment type="caution">
    <text evidence="18">Lacks conserved residue(s) required for the propagation of feature annotation.</text>
</comment>
<keyword evidence="14 18" id="KW-0472">Membrane</keyword>
<evidence type="ECO:0000256" key="1">
    <source>
        <dbReference type="ARBA" id="ARBA00004166"/>
    </source>
</evidence>
<keyword evidence="10" id="KW-0653">Protein transport</keyword>
<evidence type="ECO:0000256" key="13">
    <source>
        <dbReference type="ARBA" id="ARBA00023034"/>
    </source>
</evidence>
<evidence type="ECO:0000313" key="20">
    <source>
        <dbReference type="RefSeq" id="XP_027427876.1"/>
    </source>
</evidence>
<keyword evidence="6" id="KW-1003">Cell membrane</keyword>
<dbReference type="PANTHER" id="PTHR10687">
    <property type="entry name" value="SECRETORY CARRIER-ASSOCIATED MEMBRANE PROTEIN SCAMP"/>
    <property type="match status" value="1"/>
</dbReference>
<evidence type="ECO:0000256" key="2">
    <source>
        <dbReference type="ARBA" id="ARBA00004195"/>
    </source>
</evidence>
<evidence type="ECO:0000256" key="12">
    <source>
        <dbReference type="ARBA" id="ARBA00023018"/>
    </source>
</evidence>
<dbReference type="GO" id="GO:0005886">
    <property type="term" value="C:plasma membrane"/>
    <property type="evidence" value="ECO:0007669"/>
    <property type="project" value="UniProtKB-SubCell"/>
</dbReference>
<dbReference type="InterPro" id="IPR007273">
    <property type="entry name" value="SCAMP"/>
</dbReference>
<dbReference type="PANTHER" id="PTHR10687:SF5">
    <property type="entry name" value="SECRETORY CARRIER-ASSOCIATED MEMBRANE PROTEIN 5"/>
    <property type="match status" value="1"/>
</dbReference>
<gene>
    <name evidence="20" type="primary">SCAMP5</name>
</gene>
<evidence type="ECO:0000256" key="3">
    <source>
        <dbReference type="ARBA" id="ARBA00004644"/>
    </source>
</evidence>
<evidence type="ECO:0000256" key="14">
    <source>
        <dbReference type="ARBA" id="ARBA00023136"/>
    </source>
</evidence>
<evidence type="ECO:0000256" key="16">
    <source>
        <dbReference type="ARBA" id="ARBA00038169"/>
    </source>
</evidence>
<dbReference type="AlphaFoldDB" id="A0A6J2BA48"/>
<keyword evidence="5 18" id="KW-0813">Transport</keyword>
<keyword evidence="19" id="KW-1185">Reference proteome</keyword>
<comment type="subunit">
    <text evidence="17">Interacts (via C-terminal part) with SYT1 and SYT2; interaction with synaptotagmins making a link with the SNARE molecules. Interacts with SLC9A7.</text>
</comment>
<dbReference type="GO" id="GO:0032588">
    <property type="term" value="C:trans-Golgi network membrane"/>
    <property type="evidence" value="ECO:0007669"/>
    <property type="project" value="TreeGrafter"/>
</dbReference>
<comment type="similarity">
    <text evidence="16">Belongs to the SCAMP family. SCAMP5 subfamily.</text>
</comment>
<dbReference type="GeneID" id="113910182"/>
<reference evidence="20" key="1">
    <citation type="submission" date="2025-08" db="UniProtKB">
        <authorList>
            <consortium name="RefSeq"/>
        </authorList>
    </citation>
    <scope>IDENTIFICATION</scope>
    <source>
        <tissue evidence="20">Blood</tissue>
    </source>
</reference>
<evidence type="ECO:0000256" key="8">
    <source>
        <dbReference type="ARBA" id="ARBA00022692"/>
    </source>
</evidence>
<dbReference type="CTD" id="192683"/>
<feature type="transmembrane region" description="Helical" evidence="18">
    <location>
        <begin position="115"/>
        <end position="135"/>
    </location>
</feature>
<dbReference type="Pfam" id="PF04144">
    <property type="entry name" value="SCAMP"/>
    <property type="match status" value="1"/>
</dbReference>
<dbReference type="RefSeq" id="XP_027427876.1">
    <property type="nucleotide sequence ID" value="XM_027572075.1"/>
</dbReference>
<evidence type="ECO:0000256" key="18">
    <source>
        <dbReference type="RuleBase" id="RU363122"/>
    </source>
</evidence>
<evidence type="ECO:0000256" key="7">
    <source>
        <dbReference type="ARBA" id="ARBA00022483"/>
    </source>
</evidence>
<keyword evidence="13" id="KW-0333">Golgi apparatus</keyword>
<comment type="subcellular location">
    <subcellularLocation>
        <location evidence="4">Cell membrane</location>
        <topology evidence="4">Multi-pass membrane protein</topology>
    </subcellularLocation>
    <subcellularLocation>
        <location evidence="3">Cytoplasmic vesicle</location>
        <location evidence="3">Secretory vesicle</location>
        <location evidence="3">Synaptic vesicle membrane</location>
        <topology evidence="3">Multi-pass membrane protein</topology>
    </subcellularLocation>
    <subcellularLocation>
        <location evidence="1">Golgi apparatus</location>
        <location evidence="1">trans-Golgi network membrane</location>
        <topology evidence="1">Multi-pass membrane protein</topology>
    </subcellularLocation>
    <subcellularLocation>
        <location evidence="18">Membrane</location>
        <topology evidence="18">Multi-pass membrane protein</topology>
    </subcellularLocation>
    <subcellularLocation>
        <location evidence="2">Recycling endosome membrane</location>
        <topology evidence="2">Multi-pass membrane protein</topology>
    </subcellularLocation>
</comment>
<protein>
    <recommendedName>
        <fullName evidence="18">Secretory carrier-associated membrane protein</fullName>
        <shortName evidence="18">Secretory carrier membrane protein</shortName>
    </recommendedName>
</protein>
<keyword evidence="7" id="KW-0268">Exocytosis</keyword>
<evidence type="ECO:0000313" key="19">
    <source>
        <dbReference type="Proteomes" id="UP000515165"/>
    </source>
</evidence>
<accession>A0A6J2BA48</accession>
<evidence type="ECO:0000256" key="5">
    <source>
        <dbReference type="ARBA" id="ARBA00022448"/>
    </source>
</evidence>
<keyword evidence="12" id="KW-0770">Synapse</keyword>
<dbReference type="GO" id="GO:0055038">
    <property type="term" value="C:recycling endosome membrane"/>
    <property type="evidence" value="ECO:0007669"/>
    <property type="project" value="UniProtKB-SubCell"/>
</dbReference>